<keyword evidence="3" id="KW-1185">Reference proteome</keyword>
<dbReference type="InterPro" id="IPR004360">
    <property type="entry name" value="Glyas_Fos-R_dOase_dom"/>
</dbReference>
<dbReference type="Proteomes" id="UP000464468">
    <property type="component" value="Chromosome"/>
</dbReference>
<dbReference type="KEGG" id="schy:GVO57_02355"/>
<feature type="domain" description="VOC" evidence="1">
    <location>
        <begin position="4"/>
        <end position="125"/>
    </location>
</feature>
<accession>A0A7Z2NUV6</accession>
<dbReference type="InterPro" id="IPR037523">
    <property type="entry name" value="VOC_core"/>
</dbReference>
<dbReference type="PROSITE" id="PS51819">
    <property type="entry name" value="VOC"/>
    <property type="match status" value="1"/>
</dbReference>
<dbReference type="SUPFAM" id="SSF54593">
    <property type="entry name" value="Glyoxalase/Bleomycin resistance protein/Dihydroxybiphenyl dioxygenase"/>
    <property type="match status" value="1"/>
</dbReference>
<proteinExistence type="predicted"/>
<name>A0A7Z2NUV6_9SPHN</name>
<dbReference type="InterPro" id="IPR029068">
    <property type="entry name" value="Glyas_Bleomycin-R_OHBP_Dase"/>
</dbReference>
<dbReference type="CDD" id="cd06587">
    <property type="entry name" value="VOC"/>
    <property type="match status" value="1"/>
</dbReference>
<dbReference type="Pfam" id="PF00903">
    <property type="entry name" value="Glyoxalase"/>
    <property type="match status" value="1"/>
</dbReference>
<gene>
    <name evidence="2" type="ORF">GVO57_02355</name>
</gene>
<reference evidence="2 3" key="1">
    <citation type="submission" date="2020-01" db="EMBL/GenBank/DDBJ databases">
        <title>Sphingomonas sp. C33 whole genome sequece.</title>
        <authorList>
            <person name="Park C."/>
        </authorList>
    </citation>
    <scope>NUCLEOTIDE SEQUENCE [LARGE SCALE GENOMIC DNA]</scope>
    <source>
        <strain evidence="2 3">C33</strain>
    </source>
</reference>
<dbReference type="EMBL" id="CP047895">
    <property type="protein sequence ID" value="QHL89876.1"/>
    <property type="molecule type" value="Genomic_DNA"/>
</dbReference>
<dbReference type="AlphaFoldDB" id="A0A7Z2NUV6"/>
<evidence type="ECO:0000313" key="2">
    <source>
        <dbReference type="EMBL" id="QHL89876.1"/>
    </source>
</evidence>
<evidence type="ECO:0000313" key="3">
    <source>
        <dbReference type="Proteomes" id="UP000464468"/>
    </source>
</evidence>
<evidence type="ECO:0000259" key="1">
    <source>
        <dbReference type="PROSITE" id="PS51819"/>
    </source>
</evidence>
<dbReference type="RefSeq" id="WP_160591518.1">
    <property type="nucleotide sequence ID" value="NZ_CP047895.1"/>
</dbReference>
<protein>
    <recommendedName>
        <fullName evidence="1">VOC domain-containing protein</fullName>
    </recommendedName>
</protein>
<sequence length="138" mass="15733">MTAYLEHVQYVAPDLDALIGFYTRLFDWRLRGRGHERAADRSYDWVHIGDDQSYLAFRSPYDGADYGPDLALRQTHIGVVVLDLAAVIDRARAEGAQVTLKPPHPSRLRAYLRDPAGHEIELVQYLTADPRARHAYDD</sequence>
<organism evidence="2 3">
    <name type="scientific">Sphingomonas changnyeongensis</name>
    <dbReference type="NCBI Taxonomy" id="2698679"/>
    <lineage>
        <taxon>Bacteria</taxon>
        <taxon>Pseudomonadati</taxon>
        <taxon>Pseudomonadota</taxon>
        <taxon>Alphaproteobacteria</taxon>
        <taxon>Sphingomonadales</taxon>
        <taxon>Sphingomonadaceae</taxon>
        <taxon>Sphingomonas</taxon>
    </lineage>
</organism>
<dbReference type="Gene3D" id="3.10.180.10">
    <property type="entry name" value="2,3-Dihydroxybiphenyl 1,2-Dioxygenase, domain 1"/>
    <property type="match status" value="1"/>
</dbReference>